<evidence type="ECO:0000256" key="9">
    <source>
        <dbReference type="ARBA" id="ARBA00022826"/>
    </source>
</evidence>
<feature type="transmembrane region" description="Helical" evidence="19">
    <location>
        <begin position="39"/>
        <end position="61"/>
    </location>
</feature>
<keyword evidence="10" id="KW-0630">Potassium</keyword>
<name>A0A2Z4YUL4_RHILE</name>
<dbReference type="InterPro" id="IPR027378">
    <property type="entry name" value="Nucleotide_channel_N"/>
</dbReference>
<dbReference type="PROSITE" id="PS00888">
    <property type="entry name" value="CNMP_BINDING_1"/>
    <property type="match status" value="1"/>
</dbReference>
<evidence type="ECO:0000313" key="22">
    <source>
        <dbReference type="Proteomes" id="UP000251166"/>
    </source>
</evidence>
<keyword evidence="13 19" id="KW-0472">Membrane</keyword>
<evidence type="ECO:0000256" key="2">
    <source>
        <dbReference type="ARBA" id="ARBA00011881"/>
    </source>
</evidence>
<evidence type="ECO:0000256" key="16">
    <source>
        <dbReference type="ARBA" id="ARBA00023303"/>
    </source>
</evidence>
<dbReference type="SUPFAM" id="SSF81324">
    <property type="entry name" value="Voltage-gated potassium channels"/>
    <property type="match status" value="1"/>
</dbReference>
<evidence type="ECO:0000256" key="4">
    <source>
        <dbReference type="ARBA" id="ARBA00022475"/>
    </source>
</evidence>
<keyword evidence="8" id="KW-0547">Nucleotide-binding</keyword>
<keyword evidence="3" id="KW-0813">Transport</keyword>
<gene>
    <name evidence="21" type="ORF">DLJ82_6756</name>
</gene>
<keyword evidence="12" id="KW-0406">Ion transport</keyword>
<keyword evidence="5" id="KW-0633">Potassium transport</keyword>
<dbReference type="Gene3D" id="2.60.120.10">
    <property type="entry name" value="Jelly Rolls"/>
    <property type="match status" value="1"/>
</dbReference>
<comment type="function">
    <text evidence="17">Cyclic nucleotide-regulated potassium channel activated by cAMP.</text>
</comment>
<proteinExistence type="inferred from homology"/>
<keyword evidence="7 19" id="KW-0812">Transmembrane</keyword>
<sequence length="362" mass="38999">MSAVPFSKISTPLNALFATIGLLVVAALTTQGLTGRERLVFELLLAAIWLAYVLQLSGTLLSRRHRLSGGMPALVIDLLAVLVPAAAFLFVGSPDRNLYCAIWLLKPLRDSTFFRLLAKVVANESRNLLGVTSVFGIVLFGAALAGYIIERDVQPDRFGSIPQAMWWAVVTLSTTGYGDEIPQTLAGRVLAGLVMMSGIGIFALWAGILATGFYEEVRRQDFVRNWQLVAVVPLFQKLGSAALIEIVRALRPRIVPAGAVICRKGDIGDQMFFIVEGRVTVATPDHPVELGAGNFFGEMALISGEPRSATVTAATEVSLLSLYAVDFQMLSSSSPEIAETIRKTALERRGGPPKEGPAQDRS</sequence>
<feature type="transmembrane region" description="Helical" evidence="19">
    <location>
        <begin position="190"/>
        <end position="214"/>
    </location>
</feature>
<evidence type="ECO:0000256" key="8">
    <source>
        <dbReference type="ARBA" id="ARBA00022741"/>
    </source>
</evidence>
<evidence type="ECO:0000256" key="17">
    <source>
        <dbReference type="ARBA" id="ARBA00058429"/>
    </source>
</evidence>
<evidence type="ECO:0000256" key="6">
    <source>
        <dbReference type="ARBA" id="ARBA00022566"/>
    </source>
</evidence>
<dbReference type="Pfam" id="PF00027">
    <property type="entry name" value="cNMP_binding"/>
    <property type="match status" value="1"/>
</dbReference>
<keyword evidence="11 19" id="KW-1133">Transmembrane helix</keyword>
<feature type="transmembrane region" description="Helical" evidence="19">
    <location>
        <begin position="12"/>
        <end position="33"/>
    </location>
</feature>
<dbReference type="EMBL" id="CP030764">
    <property type="protein sequence ID" value="AXA44726.1"/>
    <property type="molecule type" value="Genomic_DNA"/>
</dbReference>
<evidence type="ECO:0000256" key="5">
    <source>
        <dbReference type="ARBA" id="ARBA00022538"/>
    </source>
</evidence>
<reference evidence="21 22" key="1">
    <citation type="submission" date="2018-07" db="EMBL/GenBank/DDBJ databases">
        <title>Rhizobium leguminosarum strain:ATCC 14479 Genome sequencing and assembly.</title>
        <authorList>
            <person name="Chakraborty R."/>
        </authorList>
    </citation>
    <scope>NUCLEOTIDE SEQUENCE [LARGE SCALE GENOMIC DNA]</scope>
    <source>
        <strain evidence="21 22">ATCC 14479</strain>
        <plasmid evidence="22">Plasmid unnamed4</plasmid>
    </source>
</reference>
<keyword evidence="6" id="KW-0116">cAMP-binding</keyword>
<evidence type="ECO:0000256" key="7">
    <source>
        <dbReference type="ARBA" id="ARBA00022692"/>
    </source>
</evidence>
<dbReference type="InterPro" id="IPR000595">
    <property type="entry name" value="cNMP-bd_dom"/>
</dbReference>
<dbReference type="Gene3D" id="1.20.120.540">
    <property type="entry name" value="Voltage-gated potassium channels"/>
    <property type="match status" value="1"/>
</dbReference>
<keyword evidence="14" id="KW-0114">cAMP</keyword>
<keyword evidence="16 21" id="KW-0407">Ion channel</keyword>
<dbReference type="InterPro" id="IPR018490">
    <property type="entry name" value="cNMP-bd_dom_sf"/>
</dbReference>
<keyword evidence="15" id="KW-1071">Ligand-gated ion channel</keyword>
<evidence type="ECO:0000256" key="15">
    <source>
        <dbReference type="ARBA" id="ARBA00023286"/>
    </source>
</evidence>
<keyword evidence="9" id="KW-0631">Potassium channel</keyword>
<feature type="transmembrane region" description="Helical" evidence="19">
    <location>
        <begin position="73"/>
        <end position="91"/>
    </location>
</feature>
<evidence type="ECO:0000256" key="10">
    <source>
        <dbReference type="ARBA" id="ARBA00022958"/>
    </source>
</evidence>
<dbReference type="InterPro" id="IPR014710">
    <property type="entry name" value="RmlC-like_jellyroll"/>
</dbReference>
<evidence type="ECO:0000256" key="18">
    <source>
        <dbReference type="ARBA" id="ARBA00060926"/>
    </source>
</evidence>
<evidence type="ECO:0000313" key="21">
    <source>
        <dbReference type="EMBL" id="AXA44726.1"/>
    </source>
</evidence>
<evidence type="ECO:0000256" key="3">
    <source>
        <dbReference type="ARBA" id="ARBA00022448"/>
    </source>
</evidence>
<dbReference type="Proteomes" id="UP000251166">
    <property type="component" value="Plasmid unnamed4"/>
</dbReference>
<dbReference type="RefSeq" id="WP_112908540.1">
    <property type="nucleotide sequence ID" value="NZ_CP030764.1"/>
</dbReference>
<dbReference type="GO" id="GO:0044877">
    <property type="term" value="F:protein-containing complex binding"/>
    <property type="evidence" value="ECO:0007669"/>
    <property type="project" value="TreeGrafter"/>
</dbReference>
<keyword evidence="21" id="KW-0614">Plasmid</keyword>
<evidence type="ECO:0000256" key="14">
    <source>
        <dbReference type="ARBA" id="ARBA00023149"/>
    </source>
</evidence>
<dbReference type="GO" id="GO:0005221">
    <property type="term" value="F:intracellularly cyclic nucleotide-activated monoatomic cation channel activity"/>
    <property type="evidence" value="ECO:0007669"/>
    <property type="project" value="InterPro"/>
</dbReference>
<feature type="transmembrane region" description="Helical" evidence="19">
    <location>
        <begin position="128"/>
        <end position="149"/>
    </location>
</feature>
<dbReference type="PROSITE" id="PS00889">
    <property type="entry name" value="CNMP_BINDING_2"/>
    <property type="match status" value="1"/>
</dbReference>
<dbReference type="CDD" id="cd00038">
    <property type="entry name" value="CAP_ED"/>
    <property type="match status" value="1"/>
</dbReference>
<evidence type="ECO:0000256" key="13">
    <source>
        <dbReference type="ARBA" id="ARBA00023136"/>
    </source>
</evidence>
<dbReference type="PROSITE" id="PS50042">
    <property type="entry name" value="CNMP_BINDING_3"/>
    <property type="match status" value="1"/>
</dbReference>
<comment type="similarity">
    <text evidence="18">Belongs to the potassium channel family.</text>
</comment>
<geneLocation type="plasmid" evidence="21 22">
    <name>unnamed4</name>
</geneLocation>
<comment type="subcellular location">
    <subcellularLocation>
        <location evidence="1">Cell membrane</location>
        <topology evidence="1">Multi-pass membrane protein</topology>
    </subcellularLocation>
</comment>
<dbReference type="InterPro" id="IPR005821">
    <property type="entry name" value="Ion_trans_dom"/>
</dbReference>
<dbReference type="InterPro" id="IPR050866">
    <property type="entry name" value="CNG_cation_channel"/>
</dbReference>
<evidence type="ECO:0000256" key="19">
    <source>
        <dbReference type="SAM" id="Phobius"/>
    </source>
</evidence>
<evidence type="ECO:0000259" key="20">
    <source>
        <dbReference type="PROSITE" id="PS50042"/>
    </source>
</evidence>
<dbReference type="GO" id="GO:0005267">
    <property type="term" value="F:potassium channel activity"/>
    <property type="evidence" value="ECO:0007669"/>
    <property type="project" value="UniProtKB-KW"/>
</dbReference>
<dbReference type="Gene3D" id="1.20.5.110">
    <property type="match status" value="1"/>
</dbReference>
<dbReference type="PRINTS" id="PR00169">
    <property type="entry name" value="KCHANNEL"/>
</dbReference>
<feature type="domain" description="Cyclic nucleotide-binding" evidence="20">
    <location>
        <begin position="234"/>
        <end position="348"/>
    </location>
</feature>
<dbReference type="GO" id="GO:0005886">
    <property type="term" value="C:plasma membrane"/>
    <property type="evidence" value="ECO:0007669"/>
    <property type="project" value="UniProtKB-SubCell"/>
</dbReference>
<dbReference type="PANTHER" id="PTHR45638:SF11">
    <property type="entry name" value="CYCLIC NUCLEOTIDE-GATED CATION CHANNEL SUBUNIT A"/>
    <property type="match status" value="1"/>
</dbReference>
<evidence type="ECO:0000256" key="12">
    <source>
        <dbReference type="ARBA" id="ARBA00023065"/>
    </source>
</evidence>
<dbReference type="InterPro" id="IPR018488">
    <property type="entry name" value="cNMP-bd_CS"/>
</dbReference>
<comment type="subunit">
    <text evidence="2">Homotetramer.</text>
</comment>
<keyword evidence="4" id="KW-1003">Cell membrane</keyword>
<dbReference type="FunFam" id="1.10.287.70:FF:000181">
    <property type="entry name" value="Cyclic nucleotide-gated potassium channel mll3241"/>
    <property type="match status" value="1"/>
</dbReference>
<accession>A0A2Z4YUL4</accession>
<dbReference type="Gene3D" id="1.10.287.70">
    <property type="match status" value="1"/>
</dbReference>
<dbReference type="Pfam" id="PF00520">
    <property type="entry name" value="Ion_trans"/>
    <property type="match status" value="1"/>
</dbReference>
<dbReference type="PANTHER" id="PTHR45638">
    <property type="entry name" value="CYCLIC NUCLEOTIDE-GATED CATION CHANNEL SUBUNIT A"/>
    <property type="match status" value="1"/>
</dbReference>
<dbReference type="SUPFAM" id="SSF51206">
    <property type="entry name" value="cAMP-binding domain-like"/>
    <property type="match status" value="1"/>
</dbReference>
<organism evidence="21 22">
    <name type="scientific">Rhizobium leguminosarum</name>
    <dbReference type="NCBI Taxonomy" id="384"/>
    <lineage>
        <taxon>Bacteria</taxon>
        <taxon>Pseudomonadati</taxon>
        <taxon>Pseudomonadota</taxon>
        <taxon>Alphaproteobacteria</taxon>
        <taxon>Hyphomicrobiales</taxon>
        <taxon>Rhizobiaceae</taxon>
        <taxon>Rhizobium/Agrobacterium group</taxon>
        <taxon>Rhizobium</taxon>
    </lineage>
</organism>
<protein>
    <submittedName>
        <fullName evidence="21">Cyclic nucleotide-gated potassium channel</fullName>
    </submittedName>
</protein>
<dbReference type="AlphaFoldDB" id="A0A2Z4YUL4"/>
<dbReference type="SMART" id="SM00100">
    <property type="entry name" value="cNMP"/>
    <property type="match status" value="1"/>
</dbReference>
<dbReference type="GO" id="GO:0030552">
    <property type="term" value="F:cAMP binding"/>
    <property type="evidence" value="ECO:0007669"/>
    <property type="project" value="UniProtKB-KW"/>
</dbReference>
<evidence type="ECO:0000256" key="11">
    <source>
        <dbReference type="ARBA" id="ARBA00022989"/>
    </source>
</evidence>
<evidence type="ECO:0000256" key="1">
    <source>
        <dbReference type="ARBA" id="ARBA00004651"/>
    </source>
</evidence>